<dbReference type="AlphaFoldDB" id="A0A9Q9AXE2"/>
<evidence type="ECO:0000313" key="5">
    <source>
        <dbReference type="Proteomes" id="UP001056384"/>
    </source>
</evidence>
<dbReference type="Pfam" id="PF00024">
    <property type="entry name" value="PAN_1"/>
    <property type="match status" value="1"/>
</dbReference>
<sequence>MLATKVQLATLGFTGFAQAATGVCTRIPYLALLPLSNVPAATSFCSTNFPLVRSTATATSTKTSTVSTIVATFFSTTGTSTFTTTVATDYSTITTGTSIVTTTTGTDTITSFTSTSTSISATQTNTVCSANAKRDATDQASQTRIPNPAPVPASAHSRRSGRYDLEARQHEKRALVPIINPLLVALTAQSSSVISTACSCIETPLPPITTTRTTTQTSTTSLTATFSTEATSTSSVTFTSTILTDTTTTTTVRATTILQTDTPQTQLITTQTAVPCITCPQQQICLQGYTYAIYCRLAGVADGTATTCQNIGSISDCATTCRNRNVCNAFMWNDETRICTTFDNATVFTGLVSDRHTAIGSLQAGARSDGVCP</sequence>
<feature type="chain" id="PRO_5040401376" description="Apple domain-containing protein" evidence="2">
    <location>
        <begin position="20"/>
        <end position="373"/>
    </location>
</feature>
<dbReference type="EMBL" id="CP099424">
    <property type="protein sequence ID" value="USW54953.1"/>
    <property type="molecule type" value="Genomic_DNA"/>
</dbReference>
<accession>A0A9Q9AXE2</accession>
<dbReference type="InterPro" id="IPR003609">
    <property type="entry name" value="Pan_app"/>
</dbReference>
<evidence type="ECO:0000256" key="2">
    <source>
        <dbReference type="SAM" id="SignalP"/>
    </source>
</evidence>
<keyword evidence="2" id="KW-0732">Signal</keyword>
<dbReference type="SUPFAM" id="SSF57414">
    <property type="entry name" value="Hairpin loop containing domain-like"/>
    <property type="match status" value="1"/>
</dbReference>
<name>A0A9Q9AXE2_9PEZI</name>
<evidence type="ECO:0000259" key="3">
    <source>
        <dbReference type="Pfam" id="PF00024"/>
    </source>
</evidence>
<evidence type="ECO:0000313" key="4">
    <source>
        <dbReference type="EMBL" id="USW54953.1"/>
    </source>
</evidence>
<evidence type="ECO:0000256" key="1">
    <source>
        <dbReference type="SAM" id="MobiDB-lite"/>
    </source>
</evidence>
<keyword evidence="5" id="KW-1185">Reference proteome</keyword>
<proteinExistence type="predicted"/>
<organism evidence="4 5">
    <name type="scientific">Septoria linicola</name>
    <dbReference type="NCBI Taxonomy" id="215465"/>
    <lineage>
        <taxon>Eukaryota</taxon>
        <taxon>Fungi</taxon>
        <taxon>Dikarya</taxon>
        <taxon>Ascomycota</taxon>
        <taxon>Pezizomycotina</taxon>
        <taxon>Dothideomycetes</taxon>
        <taxon>Dothideomycetidae</taxon>
        <taxon>Mycosphaerellales</taxon>
        <taxon>Mycosphaerellaceae</taxon>
        <taxon>Septoria</taxon>
    </lineage>
</organism>
<gene>
    <name evidence="4" type="ORF">Slin15195_G082720</name>
</gene>
<feature type="region of interest" description="Disordered" evidence="1">
    <location>
        <begin position="131"/>
        <end position="159"/>
    </location>
</feature>
<feature type="signal peptide" evidence="2">
    <location>
        <begin position="1"/>
        <end position="19"/>
    </location>
</feature>
<dbReference type="Proteomes" id="UP001056384">
    <property type="component" value="Chromosome 7"/>
</dbReference>
<protein>
    <recommendedName>
        <fullName evidence="3">Apple domain-containing protein</fullName>
    </recommendedName>
</protein>
<feature type="domain" description="Apple" evidence="3">
    <location>
        <begin position="308"/>
        <end position="348"/>
    </location>
</feature>
<reference evidence="4" key="1">
    <citation type="submission" date="2022-06" db="EMBL/GenBank/DDBJ databases">
        <title>Complete genome sequences of two strains of the flax pathogen Septoria linicola.</title>
        <authorList>
            <person name="Lapalu N."/>
            <person name="Simon A."/>
            <person name="Demenou B."/>
            <person name="Paumier D."/>
            <person name="Guillot M.-P."/>
            <person name="Gout L."/>
            <person name="Valade R."/>
        </authorList>
    </citation>
    <scope>NUCLEOTIDE SEQUENCE</scope>
    <source>
        <strain evidence="4">SE15195</strain>
    </source>
</reference>